<accession>A0A392M242</accession>
<name>A0A392M242_9FABA</name>
<gene>
    <name evidence="2" type="ORF">A2U01_0001837</name>
</gene>
<sequence length="88" mass="10033">MMEPHAVVEETHDVEKSQEDSIITSTIDLNAQGHHEVDNVDSSDAINDTASPVAMTYQIDLHMMEAVMIQRKVKVLRFLRHKCYLLLV</sequence>
<dbReference type="EMBL" id="LXQA010001826">
    <property type="protein sequence ID" value="MCH81058.1"/>
    <property type="molecule type" value="Genomic_DNA"/>
</dbReference>
<feature type="compositionally biased region" description="Basic and acidic residues" evidence="1">
    <location>
        <begin position="1"/>
        <end position="19"/>
    </location>
</feature>
<protein>
    <submittedName>
        <fullName evidence="2">Uncharacterized protein</fullName>
    </submittedName>
</protein>
<keyword evidence="3" id="KW-1185">Reference proteome</keyword>
<feature type="region of interest" description="Disordered" evidence="1">
    <location>
        <begin position="1"/>
        <end position="20"/>
    </location>
</feature>
<reference evidence="2 3" key="1">
    <citation type="journal article" date="2018" name="Front. Plant Sci.">
        <title>Red Clover (Trifolium pratense) and Zigzag Clover (T. medium) - A Picture of Genomic Similarities and Differences.</title>
        <authorList>
            <person name="Dluhosova J."/>
            <person name="Istvanek J."/>
            <person name="Nedelnik J."/>
            <person name="Repkova J."/>
        </authorList>
    </citation>
    <scope>NUCLEOTIDE SEQUENCE [LARGE SCALE GENOMIC DNA]</scope>
    <source>
        <strain evidence="3">cv. 10/8</strain>
        <tissue evidence="2">Leaf</tissue>
    </source>
</reference>
<evidence type="ECO:0000313" key="2">
    <source>
        <dbReference type="EMBL" id="MCH81058.1"/>
    </source>
</evidence>
<dbReference type="Proteomes" id="UP000265520">
    <property type="component" value="Unassembled WGS sequence"/>
</dbReference>
<dbReference type="AlphaFoldDB" id="A0A392M242"/>
<comment type="caution">
    <text evidence="2">The sequence shown here is derived from an EMBL/GenBank/DDBJ whole genome shotgun (WGS) entry which is preliminary data.</text>
</comment>
<organism evidence="2 3">
    <name type="scientific">Trifolium medium</name>
    <dbReference type="NCBI Taxonomy" id="97028"/>
    <lineage>
        <taxon>Eukaryota</taxon>
        <taxon>Viridiplantae</taxon>
        <taxon>Streptophyta</taxon>
        <taxon>Embryophyta</taxon>
        <taxon>Tracheophyta</taxon>
        <taxon>Spermatophyta</taxon>
        <taxon>Magnoliopsida</taxon>
        <taxon>eudicotyledons</taxon>
        <taxon>Gunneridae</taxon>
        <taxon>Pentapetalae</taxon>
        <taxon>rosids</taxon>
        <taxon>fabids</taxon>
        <taxon>Fabales</taxon>
        <taxon>Fabaceae</taxon>
        <taxon>Papilionoideae</taxon>
        <taxon>50 kb inversion clade</taxon>
        <taxon>NPAAA clade</taxon>
        <taxon>Hologalegina</taxon>
        <taxon>IRL clade</taxon>
        <taxon>Trifolieae</taxon>
        <taxon>Trifolium</taxon>
    </lineage>
</organism>
<evidence type="ECO:0000256" key="1">
    <source>
        <dbReference type="SAM" id="MobiDB-lite"/>
    </source>
</evidence>
<evidence type="ECO:0000313" key="3">
    <source>
        <dbReference type="Proteomes" id="UP000265520"/>
    </source>
</evidence>
<proteinExistence type="predicted"/>